<evidence type="ECO:0000256" key="1">
    <source>
        <dbReference type="PROSITE-ProRule" id="PRU00497"/>
    </source>
</evidence>
<name>A0A1B6CBV0_9HEMI</name>
<feature type="non-terminal residue" evidence="2">
    <location>
        <position position="1"/>
    </location>
</feature>
<dbReference type="PANTHER" id="PTHR10380">
    <property type="entry name" value="CUTICLE PROTEIN"/>
    <property type="match status" value="1"/>
</dbReference>
<feature type="non-terminal residue" evidence="2">
    <location>
        <position position="154"/>
    </location>
</feature>
<dbReference type="PROSITE" id="PS51155">
    <property type="entry name" value="CHIT_BIND_RR_2"/>
    <property type="match status" value="1"/>
</dbReference>
<keyword evidence="1" id="KW-0193">Cuticle</keyword>
<dbReference type="AlphaFoldDB" id="A0A1B6CBV0"/>
<sequence length="154" mass="16861">SLLFCLAAVTNTSPLYHLVSYYMPPQVLRPTIFSPQVLHHRAHAVRTALQDAASPLITNTITYTADPDARPDDALEVAQFHSQDAAGRVIFGFNTPTQARMEARSVDGTVRGSYSYVDPFGKTVRMQYWDDGSGFHTSGGTTSDGLYSQGPLYT</sequence>
<dbReference type="EMBL" id="GEDC01026367">
    <property type="protein sequence ID" value="JAS10931.1"/>
    <property type="molecule type" value="Transcribed_RNA"/>
</dbReference>
<evidence type="ECO:0008006" key="3">
    <source>
        <dbReference type="Google" id="ProtNLM"/>
    </source>
</evidence>
<gene>
    <name evidence="2" type="ORF">g.4221</name>
</gene>
<dbReference type="InterPro" id="IPR050468">
    <property type="entry name" value="Cuticle_Struct_Prot"/>
</dbReference>
<proteinExistence type="predicted"/>
<dbReference type="Pfam" id="PF00379">
    <property type="entry name" value="Chitin_bind_4"/>
    <property type="match status" value="1"/>
</dbReference>
<dbReference type="GO" id="GO:0062129">
    <property type="term" value="C:chitin-based extracellular matrix"/>
    <property type="evidence" value="ECO:0007669"/>
    <property type="project" value="TreeGrafter"/>
</dbReference>
<dbReference type="InterPro" id="IPR000618">
    <property type="entry name" value="Insect_cuticle"/>
</dbReference>
<dbReference type="GO" id="GO:0008010">
    <property type="term" value="F:structural constituent of chitin-based larval cuticle"/>
    <property type="evidence" value="ECO:0007669"/>
    <property type="project" value="TreeGrafter"/>
</dbReference>
<organism evidence="2">
    <name type="scientific">Clastoptera arizonana</name>
    <name type="common">Arizona spittle bug</name>
    <dbReference type="NCBI Taxonomy" id="38151"/>
    <lineage>
        <taxon>Eukaryota</taxon>
        <taxon>Metazoa</taxon>
        <taxon>Ecdysozoa</taxon>
        <taxon>Arthropoda</taxon>
        <taxon>Hexapoda</taxon>
        <taxon>Insecta</taxon>
        <taxon>Pterygota</taxon>
        <taxon>Neoptera</taxon>
        <taxon>Paraneoptera</taxon>
        <taxon>Hemiptera</taxon>
        <taxon>Auchenorrhyncha</taxon>
        <taxon>Cercopoidea</taxon>
        <taxon>Clastopteridae</taxon>
        <taxon>Clastoptera</taxon>
    </lineage>
</organism>
<accession>A0A1B6CBV0</accession>
<reference evidence="2" key="1">
    <citation type="submission" date="2015-12" db="EMBL/GenBank/DDBJ databases">
        <title>De novo transcriptome assembly of four potential Pierce s Disease insect vectors from Arizona vineyards.</title>
        <authorList>
            <person name="Tassone E.E."/>
        </authorList>
    </citation>
    <scope>NUCLEOTIDE SEQUENCE</scope>
</reference>
<dbReference type="PANTHER" id="PTHR10380:SF236">
    <property type="entry name" value="PUPAL CUTICLE PROTEIN EDG-84A-LIKE PROTEIN"/>
    <property type="match status" value="1"/>
</dbReference>
<evidence type="ECO:0000313" key="2">
    <source>
        <dbReference type="EMBL" id="JAS10931.1"/>
    </source>
</evidence>
<protein>
    <recommendedName>
        <fullName evidence="3">Insect cuticle protein</fullName>
    </recommendedName>
</protein>